<dbReference type="InterPro" id="IPR036388">
    <property type="entry name" value="WH-like_DNA-bd_sf"/>
</dbReference>
<evidence type="ECO:0000259" key="1">
    <source>
        <dbReference type="Pfam" id="PF14213"/>
    </source>
</evidence>
<sequence>MVGVRKRGEAIRQFILGNIANRPFLDVSKTVAEVFDISRQAVNRHIRKLVDQNLIEISGSSRKPRYNLKPLFLWKHAYLLDGKLEEDRVWRTDIAPYLGELPRNIIDILHYGFTEILNNAIDHSGGVSVIIHVSQTASAVEIGIQDNGEGIFKKIKNALNLLDERESVLELAKGKLTTDPSRHSGEGIFFTSRVFDEFWIMSGGVLFDHVFGKDEDWIHEIGFNAVLGTSVLMSLNIRADRTLKSIFDQFTSGDDFSFSKTVVPVELAQYGNESLMSRSQAKRVLNRIEKFKTVMFDFARVEIIGQAFADEIFRVFANSHPEIELYPINANPDVQAMINRALAVR</sequence>
<feature type="domain" description="DUF4325" evidence="1">
    <location>
        <begin position="280"/>
        <end position="335"/>
    </location>
</feature>
<name>A0A2W4QXM5_9GAMM</name>
<dbReference type="EMBL" id="QJPH01000378">
    <property type="protein sequence ID" value="PZN75726.1"/>
    <property type="molecule type" value="Genomic_DNA"/>
</dbReference>
<dbReference type="SUPFAM" id="SSF46785">
    <property type="entry name" value="Winged helix' DNA-binding domain"/>
    <property type="match status" value="1"/>
</dbReference>
<dbReference type="SUPFAM" id="SSF55874">
    <property type="entry name" value="ATPase domain of HSP90 chaperone/DNA topoisomerase II/histidine kinase"/>
    <property type="match status" value="1"/>
</dbReference>
<protein>
    <submittedName>
        <fullName evidence="2">ArsR family transcriptional regulator</fullName>
    </submittedName>
</protein>
<gene>
    <name evidence="2" type="ORF">DM484_18075</name>
</gene>
<evidence type="ECO:0000313" key="2">
    <source>
        <dbReference type="EMBL" id="PZN75726.1"/>
    </source>
</evidence>
<accession>A0A2W4QXM5</accession>
<dbReference type="Pfam" id="PF14213">
    <property type="entry name" value="DUF4325"/>
    <property type="match status" value="1"/>
</dbReference>
<reference evidence="2 3" key="1">
    <citation type="journal article" date="2018" name="Aquat. Microb. Ecol.">
        <title>Gammaproteobacterial methanotrophs dominate.</title>
        <authorList>
            <person name="Rissanen A.J."/>
            <person name="Saarenheimo J."/>
            <person name="Tiirola M."/>
            <person name="Peura S."/>
            <person name="Aalto S.L."/>
            <person name="Karvinen A."/>
            <person name="Nykanen H."/>
        </authorList>
    </citation>
    <scope>NUCLEOTIDE SEQUENCE [LARGE SCALE GENOMIC DNA]</scope>
    <source>
        <strain evidence="2">AMbin10</strain>
    </source>
</reference>
<dbReference type="InterPro" id="IPR025474">
    <property type="entry name" value="DUF4325"/>
</dbReference>
<dbReference type="InterPro" id="IPR036390">
    <property type="entry name" value="WH_DNA-bd_sf"/>
</dbReference>
<comment type="caution">
    <text evidence="2">The sequence shown here is derived from an EMBL/GenBank/DDBJ whole genome shotgun (WGS) entry which is preliminary data.</text>
</comment>
<evidence type="ECO:0000313" key="3">
    <source>
        <dbReference type="Proteomes" id="UP000249396"/>
    </source>
</evidence>
<dbReference type="InterPro" id="IPR036890">
    <property type="entry name" value="HATPase_C_sf"/>
</dbReference>
<proteinExistence type="predicted"/>
<dbReference type="Gene3D" id="3.30.565.10">
    <property type="entry name" value="Histidine kinase-like ATPase, C-terminal domain"/>
    <property type="match status" value="1"/>
</dbReference>
<dbReference type="AlphaFoldDB" id="A0A2W4QXM5"/>
<dbReference type="Proteomes" id="UP000249396">
    <property type="component" value="Unassembled WGS sequence"/>
</dbReference>
<organism evidence="2 3">
    <name type="scientific">Candidatus Methylumidiphilus alinenensis</name>
    <dbReference type="NCBI Taxonomy" id="2202197"/>
    <lineage>
        <taxon>Bacteria</taxon>
        <taxon>Pseudomonadati</taxon>
        <taxon>Pseudomonadota</taxon>
        <taxon>Gammaproteobacteria</taxon>
        <taxon>Methylococcales</taxon>
        <taxon>Candidatus Methylumidiphilus</taxon>
    </lineage>
</organism>
<dbReference type="Gene3D" id="1.10.10.10">
    <property type="entry name" value="Winged helix-like DNA-binding domain superfamily/Winged helix DNA-binding domain"/>
    <property type="match status" value="1"/>
</dbReference>